<evidence type="ECO:0000313" key="2">
    <source>
        <dbReference type="EMBL" id="CAA6802873.1"/>
    </source>
</evidence>
<organism evidence="2">
    <name type="scientific">uncultured Thiotrichaceae bacterium</name>
    <dbReference type="NCBI Taxonomy" id="298394"/>
    <lineage>
        <taxon>Bacteria</taxon>
        <taxon>Pseudomonadati</taxon>
        <taxon>Pseudomonadota</taxon>
        <taxon>Gammaproteobacteria</taxon>
        <taxon>Thiotrichales</taxon>
        <taxon>Thiotrichaceae</taxon>
        <taxon>environmental samples</taxon>
    </lineage>
</organism>
<accession>A0A6S6S596</accession>
<evidence type="ECO:0000259" key="1">
    <source>
        <dbReference type="SMART" id="SM00460"/>
    </source>
</evidence>
<dbReference type="PANTHER" id="PTHR33490:SF1">
    <property type="entry name" value="SLL1233 PROTEIN"/>
    <property type="match status" value="1"/>
</dbReference>
<dbReference type="Gene3D" id="3.10.620.30">
    <property type="match status" value="1"/>
</dbReference>
<sequence length="297" mass="33849">MSIHVALNHRTTYKFDRPVNLSPHVVRLRPAVHSRTPILSYSLNIKPADHFINWQQDPFGNWLARLVFNEKVTEFEVEVDLIADMVSINPFDFFIEDYAKEFPFKYKPELKHELKAYLKVTEDGKRLKKWLKGVDHKQPNTIMFLVALIQRLEADIGYNVRMEPGIQKCEETLKIKRGSCRDTAWLLVQILRHLGLAARFVSGYLVQLTSDQKSLDGPSGPEEDFTDLHAWTEVYLPGAGWVGMDPTSGLFAGEGHIPLACTPEPGSAAPIDGMTDKCETEFEFNNSVTRIHEDPRV</sequence>
<dbReference type="AlphaFoldDB" id="A0A6S6S596"/>
<dbReference type="Pfam" id="PF01841">
    <property type="entry name" value="Transglut_core"/>
    <property type="match status" value="1"/>
</dbReference>
<dbReference type="SUPFAM" id="SSF54001">
    <property type="entry name" value="Cysteine proteinases"/>
    <property type="match status" value="1"/>
</dbReference>
<feature type="non-terminal residue" evidence="2">
    <location>
        <position position="297"/>
    </location>
</feature>
<dbReference type="EMBL" id="CACVAV010000049">
    <property type="protein sequence ID" value="CAA6802873.1"/>
    <property type="molecule type" value="Genomic_DNA"/>
</dbReference>
<dbReference type="Pfam" id="PF08379">
    <property type="entry name" value="Bact_transglu_N"/>
    <property type="match status" value="1"/>
</dbReference>
<dbReference type="InterPro" id="IPR013589">
    <property type="entry name" value="Bac_transglu_N"/>
</dbReference>
<dbReference type="PANTHER" id="PTHR33490">
    <property type="entry name" value="BLR5614 PROTEIN-RELATED"/>
    <property type="match status" value="1"/>
</dbReference>
<proteinExistence type="predicted"/>
<dbReference type="InterPro" id="IPR002931">
    <property type="entry name" value="Transglutaminase-like"/>
</dbReference>
<name>A0A6S6S596_9GAMM</name>
<feature type="domain" description="Transglutaminase-like" evidence="1">
    <location>
        <begin position="172"/>
        <end position="248"/>
    </location>
</feature>
<dbReference type="InterPro" id="IPR038765">
    <property type="entry name" value="Papain-like_cys_pep_sf"/>
</dbReference>
<protein>
    <submittedName>
        <fullName evidence="2">Large protein containing transglutaminase-like domain</fullName>
    </submittedName>
</protein>
<dbReference type="SMART" id="SM00460">
    <property type="entry name" value="TGc"/>
    <property type="match status" value="1"/>
</dbReference>
<reference evidence="2" key="1">
    <citation type="submission" date="2020-01" db="EMBL/GenBank/DDBJ databases">
        <authorList>
            <person name="Meier V. D."/>
            <person name="Meier V D."/>
        </authorList>
    </citation>
    <scope>NUCLEOTIDE SEQUENCE</scope>
    <source>
        <strain evidence="2">HLG_WM_MAG_08</strain>
    </source>
</reference>
<gene>
    <name evidence="2" type="ORF">HELGO_WM73086</name>
</gene>